<dbReference type="HAMAP" id="MF_01894">
    <property type="entry name" value="Smc_prok"/>
    <property type="match status" value="1"/>
</dbReference>
<feature type="coiled-coil region" evidence="6">
    <location>
        <begin position="170"/>
        <end position="211"/>
    </location>
</feature>
<dbReference type="CDD" id="cd03278">
    <property type="entry name" value="ABC_SMC_barmotin"/>
    <property type="match status" value="2"/>
</dbReference>
<dbReference type="AlphaFoldDB" id="A0A3D8M8T9"/>
<evidence type="ECO:0000256" key="5">
    <source>
        <dbReference type="ARBA" id="ARBA00023125"/>
    </source>
</evidence>
<keyword evidence="9" id="KW-1185">Reference proteome</keyword>
<comment type="similarity">
    <text evidence="6">Belongs to the SMC family.</text>
</comment>
<comment type="subcellular location">
    <subcellularLocation>
        <location evidence="6">Cytoplasm</location>
    </subcellularLocation>
</comment>
<dbReference type="GO" id="GO:0003677">
    <property type="term" value="F:DNA binding"/>
    <property type="evidence" value="ECO:0007669"/>
    <property type="project" value="UniProtKB-UniRule"/>
</dbReference>
<dbReference type="OrthoDB" id="9808768at2"/>
<dbReference type="Gene3D" id="3.40.50.300">
    <property type="entry name" value="P-loop containing nucleotide triphosphate hydrolases"/>
    <property type="match status" value="2"/>
</dbReference>
<evidence type="ECO:0000256" key="4">
    <source>
        <dbReference type="ARBA" id="ARBA00023054"/>
    </source>
</evidence>
<feature type="coiled-coil region" evidence="6">
    <location>
        <begin position="321"/>
        <end position="383"/>
    </location>
</feature>
<comment type="subunit">
    <text evidence="6">Homodimer.</text>
</comment>
<evidence type="ECO:0000256" key="2">
    <source>
        <dbReference type="ARBA" id="ARBA00022741"/>
    </source>
</evidence>
<keyword evidence="4 6" id="KW-0175">Coiled coil</keyword>
<feature type="coiled-coil region" evidence="6">
    <location>
        <begin position="244"/>
        <end position="292"/>
    </location>
</feature>
<comment type="domain">
    <text evidence="6">Contains large globular domains required for ATP hydrolysis at each terminus and a third globular domain forming a flexible hinge near the middle of the molecule. These domains are separated by coiled-coil structures.</text>
</comment>
<evidence type="ECO:0000256" key="1">
    <source>
        <dbReference type="ARBA" id="ARBA00022490"/>
    </source>
</evidence>
<sequence length="1155" mass="130871">MRLKKIKLAGFKSFVDPTSIPFPGEMTAIVGPNGCGKSNVIDAVRWVLGESSAKNLRGDAMTDVIFNGSSARKPVGQCSVELVFDNSSGRIGGEYAKYNELSVKRLVTRDAQSHYFLNGAKCRRRDVTDLFLGTGLGPRSYAIIEQGMISRLIESKPQELRVFIEEAAGISKYKERRRETENRIRHTQDNLERLEDVRGELGQQLEKLQRQAAAARRYKALKATERQLKADLAAIRWLKHSEQIEKLQHQIQLQQSELEALVARQRGDEAGILGYQQQAEERKAQLDDIQQQLFTISTAITRIEQNQLHSQQRSNQIGRELHELADRRSLLKASLEEANQALQLSLNRLEDMEPRLELLDASYVQAQENRDQAEAEQREFHARTRVYEQKYNELKQQAQTCHSQIQSTMSMQLRTAQRIAELEQEQGELAHGELELQLEKLSQDSELAQLTRQQAEENFSASKARVAEQRTALSEALLKHDEQKERVQTIRSQLHALEQLQKSQSQPQSELEGIRPLWQSLTVAPGWELAVEQVLAGLNEPMLAEKTLLTDLVANWKNLPQGHRIMALEGYSDQKRAGSLAALLDDTLVPAGFNHIHALDSAEEALVRLPRLADHESVVVKSGLWMGRGWVMSGQADREQGALQRAAHIQGLQEQLTVEQALLDELADEVEMCRQTLHGLEQQEEQHQSALQRASNQAEQLQNQLSLVEFQLNQSRGRADKIAQDLDNQRGLLVQEEQQLEIFSEQLEMLEAEILEHETDQADVATEREQLEQKIAHARRTVEQQTAERHQLELSIQQHSNQRDLYRQQVSRNETQLEEYRSRETALEQEKLELAQPLEQQREQLEELLLQREGAEEQRVMAQEALSDLHKLIQEAQQDQQGIQHQIQQRQTAIDSIKLEMEGYRVRANTVLEQLQETGQSLKPILEQLTDDADEKSWQAELDKTLAAIGRLGAVNLAAVEEYDIQAERKAHLDTQHEDLVTALETLQSAIRKIDKETRSRFSDTFERVNEDLKQLFPKVFGGGSAYLALTDDDLLETGVTIMARPPGKKNSTIHLLSGGEKALTALSLVFAIFRLNPAPFCLLDEVDAPLDDANVGRFCALVSEMSRTVQFIYITHNKIAMEMASHLTGVTMAEPGVSRMVAVDVEEAMAFAEP</sequence>
<evidence type="ECO:0000256" key="6">
    <source>
        <dbReference type="HAMAP-Rule" id="MF_01894"/>
    </source>
</evidence>
<reference evidence="9" key="1">
    <citation type="submission" date="2018-08" db="EMBL/GenBank/DDBJ databases">
        <authorList>
            <person name="Zhang J."/>
            <person name="Du Z.-J."/>
        </authorList>
    </citation>
    <scope>NUCLEOTIDE SEQUENCE [LARGE SCALE GENOMIC DNA]</scope>
    <source>
        <strain evidence="9">KCTC 52655</strain>
    </source>
</reference>
<gene>
    <name evidence="6 8" type="primary">smc</name>
    <name evidence="8" type="ORF">DXV75_08440</name>
</gene>
<dbReference type="GO" id="GO:0016887">
    <property type="term" value="F:ATP hydrolysis activity"/>
    <property type="evidence" value="ECO:0007669"/>
    <property type="project" value="InterPro"/>
</dbReference>
<dbReference type="Proteomes" id="UP000256561">
    <property type="component" value="Unassembled WGS sequence"/>
</dbReference>
<proteinExistence type="inferred from homology"/>
<comment type="function">
    <text evidence="6">Required for chromosome condensation and partitioning.</text>
</comment>
<keyword evidence="2 6" id="KW-0547">Nucleotide-binding</keyword>
<dbReference type="InterPro" id="IPR024704">
    <property type="entry name" value="SMC"/>
</dbReference>
<feature type="coiled-coil region" evidence="6">
    <location>
        <begin position="649"/>
        <end position="879"/>
    </location>
</feature>
<feature type="binding site" evidence="6">
    <location>
        <begin position="32"/>
        <end position="39"/>
    </location>
    <ligand>
        <name>ATP</name>
        <dbReference type="ChEBI" id="CHEBI:30616"/>
    </ligand>
</feature>
<dbReference type="NCBIfam" id="TIGR02168">
    <property type="entry name" value="SMC_prok_B"/>
    <property type="match status" value="1"/>
</dbReference>
<dbReference type="GO" id="GO:0007059">
    <property type="term" value="P:chromosome segregation"/>
    <property type="evidence" value="ECO:0007669"/>
    <property type="project" value="UniProtKB-UniRule"/>
</dbReference>
<keyword evidence="5 6" id="KW-0238">DNA-binding</keyword>
<dbReference type="InterPro" id="IPR003395">
    <property type="entry name" value="RecF/RecN/SMC_N"/>
</dbReference>
<dbReference type="InterPro" id="IPR027417">
    <property type="entry name" value="P-loop_NTPase"/>
</dbReference>
<dbReference type="EMBL" id="QRHA01000005">
    <property type="protein sequence ID" value="RDV26098.1"/>
    <property type="molecule type" value="Genomic_DNA"/>
</dbReference>
<organism evidence="8 9">
    <name type="scientific">Alteromonas aestuariivivens</name>
    <dbReference type="NCBI Taxonomy" id="1938339"/>
    <lineage>
        <taxon>Bacteria</taxon>
        <taxon>Pseudomonadati</taxon>
        <taxon>Pseudomonadota</taxon>
        <taxon>Gammaproteobacteria</taxon>
        <taxon>Alteromonadales</taxon>
        <taxon>Alteromonadaceae</taxon>
        <taxon>Alteromonas/Salinimonas group</taxon>
        <taxon>Alteromonas</taxon>
    </lineage>
</organism>
<accession>A0A3D8M8T9</accession>
<protein>
    <recommendedName>
        <fullName evidence="6">Chromosome partition protein Smc</fullName>
    </recommendedName>
</protein>
<keyword evidence="1 6" id="KW-0963">Cytoplasm</keyword>
<keyword evidence="3 6" id="KW-0067">ATP-binding</keyword>
<dbReference type="PANTHER" id="PTHR43977">
    <property type="entry name" value="STRUCTURAL MAINTENANCE OF CHROMOSOMES PROTEIN 3"/>
    <property type="match status" value="1"/>
</dbReference>
<dbReference type="GO" id="GO:0007062">
    <property type="term" value="P:sister chromatid cohesion"/>
    <property type="evidence" value="ECO:0007669"/>
    <property type="project" value="InterPro"/>
</dbReference>
<evidence type="ECO:0000313" key="8">
    <source>
        <dbReference type="EMBL" id="RDV26098.1"/>
    </source>
</evidence>
<dbReference type="RefSeq" id="WP_115592968.1">
    <property type="nucleotide sequence ID" value="NZ_QRHA01000005.1"/>
</dbReference>
<comment type="caution">
    <text evidence="8">The sequence shown here is derived from an EMBL/GenBank/DDBJ whole genome shotgun (WGS) entry which is preliminary data.</text>
</comment>
<feature type="coiled-coil region" evidence="6">
    <location>
        <begin position="438"/>
        <end position="500"/>
    </location>
</feature>
<name>A0A3D8M8T9_9ALTE</name>
<evidence type="ECO:0000256" key="3">
    <source>
        <dbReference type="ARBA" id="ARBA00022840"/>
    </source>
</evidence>
<dbReference type="GO" id="GO:0030261">
    <property type="term" value="P:chromosome condensation"/>
    <property type="evidence" value="ECO:0007669"/>
    <property type="project" value="InterPro"/>
</dbReference>
<evidence type="ECO:0000313" key="9">
    <source>
        <dbReference type="Proteomes" id="UP000256561"/>
    </source>
</evidence>
<feature type="domain" description="RecF/RecN/SMC N-terminal" evidence="7">
    <location>
        <begin position="3"/>
        <end position="1139"/>
    </location>
</feature>
<dbReference type="SUPFAM" id="SSF52540">
    <property type="entry name" value="P-loop containing nucleoside triphosphate hydrolases"/>
    <property type="match status" value="2"/>
</dbReference>
<dbReference type="GO" id="GO:0005737">
    <property type="term" value="C:cytoplasm"/>
    <property type="evidence" value="ECO:0007669"/>
    <property type="project" value="UniProtKB-SubCell"/>
</dbReference>
<dbReference type="InterPro" id="IPR011890">
    <property type="entry name" value="SMC_prok"/>
</dbReference>
<dbReference type="PIRSF" id="PIRSF005719">
    <property type="entry name" value="SMC"/>
    <property type="match status" value="1"/>
</dbReference>
<evidence type="ECO:0000259" key="7">
    <source>
        <dbReference type="Pfam" id="PF02463"/>
    </source>
</evidence>
<dbReference type="GO" id="GO:0006260">
    <property type="term" value="P:DNA replication"/>
    <property type="evidence" value="ECO:0007669"/>
    <property type="project" value="UniProtKB-UniRule"/>
</dbReference>
<dbReference type="Pfam" id="PF02463">
    <property type="entry name" value="SMC_N"/>
    <property type="match status" value="1"/>
</dbReference>
<dbReference type="GO" id="GO:0005524">
    <property type="term" value="F:ATP binding"/>
    <property type="evidence" value="ECO:0007669"/>
    <property type="project" value="UniProtKB-UniRule"/>
</dbReference>